<organism evidence="8 9">
    <name type="scientific">Phaeodactylibacter xiamenensis</name>
    <dbReference type="NCBI Taxonomy" id="1524460"/>
    <lineage>
        <taxon>Bacteria</taxon>
        <taxon>Pseudomonadati</taxon>
        <taxon>Bacteroidota</taxon>
        <taxon>Saprospiria</taxon>
        <taxon>Saprospirales</taxon>
        <taxon>Haliscomenobacteraceae</taxon>
        <taxon>Phaeodactylibacter</taxon>
    </lineage>
</organism>
<evidence type="ECO:0000259" key="7">
    <source>
        <dbReference type="PROSITE" id="PS51007"/>
    </source>
</evidence>
<gene>
    <name evidence="8" type="ORF">IX84_00160</name>
</gene>
<feature type="domain" description="Cytochrome c" evidence="7">
    <location>
        <begin position="148"/>
        <end position="239"/>
    </location>
</feature>
<dbReference type="RefSeq" id="WP_044215528.1">
    <property type="nucleotide sequence ID" value="NZ_JBKAGJ010000014.1"/>
</dbReference>
<feature type="compositionally biased region" description="Basic and acidic residues" evidence="5">
    <location>
        <begin position="282"/>
        <end position="310"/>
    </location>
</feature>
<dbReference type="PANTHER" id="PTHR40394">
    <property type="entry name" value="LIPOPROTEIN-RELATED"/>
    <property type="match status" value="1"/>
</dbReference>
<evidence type="ECO:0000256" key="4">
    <source>
        <dbReference type="PROSITE-ProRule" id="PRU00433"/>
    </source>
</evidence>
<feature type="compositionally biased region" description="Polar residues" evidence="5">
    <location>
        <begin position="254"/>
        <end position="267"/>
    </location>
</feature>
<dbReference type="AlphaFoldDB" id="A0A098SFS8"/>
<protein>
    <recommendedName>
        <fullName evidence="7">Cytochrome c domain-containing protein</fullName>
    </recommendedName>
</protein>
<dbReference type="OrthoDB" id="9796771at2"/>
<evidence type="ECO:0000256" key="1">
    <source>
        <dbReference type="ARBA" id="ARBA00022617"/>
    </source>
</evidence>
<dbReference type="Pfam" id="PF13442">
    <property type="entry name" value="Cytochrome_CBB3"/>
    <property type="match status" value="1"/>
</dbReference>
<feature type="signal peptide" evidence="6">
    <location>
        <begin position="1"/>
        <end position="23"/>
    </location>
</feature>
<dbReference type="InterPro" id="IPR009056">
    <property type="entry name" value="Cyt_c-like_dom"/>
</dbReference>
<sequence>MKNIKHILWAFVAVVVLHSCAPADGNYPGSEYMPDMGHSIAQEANVFTDYYYNTWDSASVVKLKELPIAGLPAKGAVPRGYAGAYLAANQEGGASTDAVMAYMNGKDQIQGIAVPVNGSVPYYYEDTEPERERATAEIINNPFPITAEGLAKGEDLYNKFCGICHGEKGDGVGYLVSDENPNAAYPAAPANFLLDQFLEASNGRYYHAIMYGKNVMGGYADKISYEERWQVIHWIRALQAKEKKLEYNAEANTLNPAFGTPASQAPSLAQKMTDEAEMPAEAGDHSEGDHSGEGDHGGDHSHGDGGHGKK</sequence>
<dbReference type="GO" id="GO:0020037">
    <property type="term" value="F:heme binding"/>
    <property type="evidence" value="ECO:0007669"/>
    <property type="project" value="InterPro"/>
</dbReference>
<dbReference type="GO" id="GO:0046872">
    <property type="term" value="F:metal ion binding"/>
    <property type="evidence" value="ECO:0007669"/>
    <property type="project" value="UniProtKB-KW"/>
</dbReference>
<keyword evidence="9" id="KW-1185">Reference proteome</keyword>
<name>A0A098SFS8_9BACT</name>
<keyword evidence="1 4" id="KW-0349">Heme</keyword>
<dbReference type="EMBL" id="JPOS01000002">
    <property type="protein sequence ID" value="KGE89777.1"/>
    <property type="molecule type" value="Genomic_DNA"/>
</dbReference>
<accession>A0A098SFS8</accession>
<evidence type="ECO:0000256" key="5">
    <source>
        <dbReference type="SAM" id="MobiDB-lite"/>
    </source>
</evidence>
<evidence type="ECO:0000313" key="9">
    <source>
        <dbReference type="Proteomes" id="UP000029736"/>
    </source>
</evidence>
<keyword evidence="6" id="KW-0732">Signal</keyword>
<dbReference type="PANTHER" id="PTHR40394:SF2">
    <property type="entry name" value="QUINOL:CYTOCHROME C OXIDOREDUCTASE MEMBRANE PROTEIN"/>
    <property type="match status" value="1"/>
</dbReference>
<evidence type="ECO:0000313" key="8">
    <source>
        <dbReference type="EMBL" id="KGE89777.1"/>
    </source>
</evidence>
<dbReference type="InterPro" id="IPR036909">
    <property type="entry name" value="Cyt_c-like_dom_sf"/>
</dbReference>
<dbReference type="SUPFAM" id="SSF46626">
    <property type="entry name" value="Cytochrome c"/>
    <property type="match status" value="1"/>
</dbReference>
<dbReference type="PROSITE" id="PS51007">
    <property type="entry name" value="CYTC"/>
    <property type="match status" value="1"/>
</dbReference>
<dbReference type="GO" id="GO:0009055">
    <property type="term" value="F:electron transfer activity"/>
    <property type="evidence" value="ECO:0007669"/>
    <property type="project" value="InterPro"/>
</dbReference>
<keyword evidence="3 4" id="KW-0408">Iron</keyword>
<dbReference type="Gene3D" id="1.10.760.10">
    <property type="entry name" value="Cytochrome c-like domain"/>
    <property type="match status" value="1"/>
</dbReference>
<dbReference type="STRING" id="1524460.IX84_00160"/>
<evidence type="ECO:0000256" key="2">
    <source>
        <dbReference type="ARBA" id="ARBA00022723"/>
    </source>
</evidence>
<feature type="chain" id="PRO_5001947989" description="Cytochrome c domain-containing protein" evidence="6">
    <location>
        <begin position="24"/>
        <end position="310"/>
    </location>
</feature>
<keyword evidence="2 4" id="KW-0479">Metal-binding</keyword>
<evidence type="ECO:0000256" key="3">
    <source>
        <dbReference type="ARBA" id="ARBA00023004"/>
    </source>
</evidence>
<evidence type="ECO:0000256" key="6">
    <source>
        <dbReference type="SAM" id="SignalP"/>
    </source>
</evidence>
<proteinExistence type="predicted"/>
<reference evidence="8 9" key="1">
    <citation type="journal article" date="2014" name="Int. J. Syst. Evol. Microbiol.">
        <title>Phaeodactylibacter xiamenensis gen. nov., sp. nov., a member of the family Saprospiraceae isolated from the marine alga Phaeodactylum tricornutum.</title>
        <authorList>
            <person name="Chen Z.Jr."/>
            <person name="Lei X."/>
            <person name="Lai Q."/>
            <person name="Li Y."/>
            <person name="Zhang B."/>
            <person name="Zhang J."/>
            <person name="Zhang H."/>
            <person name="Yang L."/>
            <person name="Zheng W."/>
            <person name="Tian Y."/>
            <person name="Yu Z."/>
            <person name="Xu H.Jr."/>
            <person name="Zheng T."/>
        </authorList>
    </citation>
    <scope>NUCLEOTIDE SEQUENCE [LARGE SCALE GENOMIC DNA]</scope>
    <source>
        <strain evidence="8 9">KD52</strain>
    </source>
</reference>
<feature type="region of interest" description="Disordered" evidence="5">
    <location>
        <begin position="254"/>
        <end position="310"/>
    </location>
</feature>
<dbReference type="Proteomes" id="UP000029736">
    <property type="component" value="Unassembled WGS sequence"/>
</dbReference>
<comment type="caution">
    <text evidence="8">The sequence shown here is derived from an EMBL/GenBank/DDBJ whole genome shotgun (WGS) entry which is preliminary data.</text>
</comment>